<feature type="domain" description="TonB-dependent receptor plug" evidence="7">
    <location>
        <begin position="53"/>
        <end position="162"/>
    </location>
</feature>
<organism evidence="8 9">
    <name type="scientific">Pseudoalteromonas aurantia 208</name>
    <dbReference type="NCBI Taxonomy" id="1314867"/>
    <lineage>
        <taxon>Bacteria</taxon>
        <taxon>Pseudomonadati</taxon>
        <taxon>Pseudomonadota</taxon>
        <taxon>Gammaproteobacteria</taxon>
        <taxon>Alteromonadales</taxon>
        <taxon>Pseudoalteromonadaceae</taxon>
        <taxon>Pseudoalteromonas</taxon>
    </lineage>
</organism>
<keyword evidence="2 4" id="KW-0472">Membrane</keyword>
<comment type="subcellular location">
    <subcellularLocation>
        <location evidence="1 4">Cell outer membrane</location>
    </subcellularLocation>
</comment>
<dbReference type="InterPro" id="IPR037066">
    <property type="entry name" value="Plug_dom_sf"/>
</dbReference>
<keyword evidence="9" id="KW-1185">Reference proteome</keyword>
<dbReference type="Gene3D" id="2.170.130.10">
    <property type="entry name" value="TonB-dependent receptor, plug domain"/>
    <property type="match status" value="1"/>
</dbReference>
<sequence length="866" mass="98524">MVHRRYSLFLLKILLFPTLLLANTPQQTSDNTLEKIQIRGFHDSVVKSLNNKRFSDQITDSISAQEIGKFPDKNVAEALQRITGISLSRIQGEGERVGVRGTTPEQNRTYLNGQYLASADWWISSQPNRGFNFTLLPAYIIASLEVYKTPQADQDEGSLGGAINIKTLDPLLTDNRFLVLNTQLQYNDLSKELDPQLSVIFNYKNPNEDFAALFTATQNKRQLRRDGLESWGWHERNYQFDNNHDLVPVKKAANENLSNIWTPGGGGSAIFKQERILSTVSANFAYKFNHHWQLNAHLLHSELQADNTNQNFLWQPAKVLDLGGKIKGAVLNKKTLTYGQYSQLENEMFNTSMEAIWRNSKIRTQSIHFDLLYSGPVWQTQYQIGFSHAQGGTSEDSTSQFSANTQFSVDTRQEQNIIAQYDISPLDAQRWFLTEARKDAQHGDDKAHFAQIDSTYQLEHPIISSIQVGLKYREHQRDFRRLRSINGGLNGLAGQLNTTLANYPATVANDFLHDIGNEQTLKQYSFVNIAQLNNDFESLGFVQTVERASRFNIEERTLAGYFKLALDSDFYRLNLGVRAVSTWQNAAALKQLPVNSVNTELKWVNDKKSYLDLLPSINLNIELADDVVSRFSFARVMSRAQFNHLMPSTNYNVTQAQGQGGNPDLDPYRATQFDASIEWYFQEGGLTSAAVFNKNVDSFIEFKRELERHENILMSIDRPINGNGGSVRGVELSYQQYIAYGFGIITNYTYVDGTRVQNLTSQKDRVPGTSKHSFNITAYYEDHFISTRLAYNFRTEFATGVGETITDDYGQLDGNVTLSVTPKIKVTFDFINLTNEILYSYERNMFAPTGIYSNGRRFYIGVRYQL</sequence>
<dbReference type="Pfam" id="PF00593">
    <property type="entry name" value="TonB_dep_Rec_b-barrel"/>
    <property type="match status" value="1"/>
</dbReference>
<feature type="domain" description="TonB-dependent receptor-like beta-barrel" evidence="6">
    <location>
        <begin position="393"/>
        <end position="833"/>
    </location>
</feature>
<gene>
    <name evidence="8" type="ORF">PAUR_b1045</name>
</gene>
<evidence type="ECO:0000313" key="9">
    <source>
        <dbReference type="Proteomes" id="UP000615755"/>
    </source>
</evidence>
<name>A0ABR9EIU7_9GAMM</name>
<dbReference type="PANTHER" id="PTHR40980:SF3">
    <property type="entry name" value="TONB-DEPENDENT RECEPTOR-LIKE BETA-BARREL DOMAIN-CONTAINING PROTEIN"/>
    <property type="match status" value="1"/>
</dbReference>
<keyword evidence="5" id="KW-0732">Signal</keyword>
<keyword evidence="4" id="KW-0798">TonB box</keyword>
<evidence type="ECO:0000256" key="4">
    <source>
        <dbReference type="RuleBase" id="RU003357"/>
    </source>
</evidence>
<evidence type="ECO:0000256" key="2">
    <source>
        <dbReference type="ARBA" id="ARBA00023136"/>
    </source>
</evidence>
<evidence type="ECO:0000256" key="5">
    <source>
        <dbReference type="SAM" id="SignalP"/>
    </source>
</evidence>
<dbReference type="Proteomes" id="UP000615755">
    <property type="component" value="Unassembled WGS sequence"/>
</dbReference>
<evidence type="ECO:0000259" key="7">
    <source>
        <dbReference type="Pfam" id="PF07715"/>
    </source>
</evidence>
<reference evidence="8 9" key="1">
    <citation type="submission" date="2015-03" db="EMBL/GenBank/DDBJ databases">
        <title>Genome sequence of Pseudoalteromonas aurantia.</title>
        <authorList>
            <person name="Xie B.-B."/>
            <person name="Rong J.-C."/>
            <person name="Qin Q.-L."/>
            <person name="Zhang Y.-Z."/>
        </authorList>
    </citation>
    <scope>NUCLEOTIDE SEQUENCE [LARGE SCALE GENOMIC DNA]</scope>
    <source>
        <strain evidence="8 9">208</strain>
    </source>
</reference>
<dbReference type="NCBIfam" id="TIGR01782">
    <property type="entry name" value="TonB-Xanth-Caul"/>
    <property type="match status" value="1"/>
</dbReference>
<dbReference type="InterPro" id="IPR036942">
    <property type="entry name" value="Beta-barrel_TonB_sf"/>
</dbReference>
<dbReference type="CDD" id="cd01347">
    <property type="entry name" value="ligand_gated_channel"/>
    <property type="match status" value="1"/>
</dbReference>
<evidence type="ECO:0008006" key="10">
    <source>
        <dbReference type="Google" id="ProtNLM"/>
    </source>
</evidence>
<evidence type="ECO:0000256" key="1">
    <source>
        <dbReference type="ARBA" id="ARBA00004442"/>
    </source>
</evidence>
<dbReference type="InterPro" id="IPR000531">
    <property type="entry name" value="Beta-barrel_TonB"/>
</dbReference>
<evidence type="ECO:0000256" key="3">
    <source>
        <dbReference type="ARBA" id="ARBA00023237"/>
    </source>
</evidence>
<dbReference type="PANTHER" id="PTHR40980">
    <property type="entry name" value="PLUG DOMAIN-CONTAINING PROTEIN"/>
    <property type="match status" value="1"/>
</dbReference>
<dbReference type="Pfam" id="PF07715">
    <property type="entry name" value="Plug"/>
    <property type="match status" value="1"/>
</dbReference>
<dbReference type="InterPro" id="IPR012910">
    <property type="entry name" value="Plug_dom"/>
</dbReference>
<dbReference type="EMBL" id="AQGV01000015">
    <property type="protein sequence ID" value="MBE0370916.1"/>
    <property type="molecule type" value="Genomic_DNA"/>
</dbReference>
<proteinExistence type="inferred from homology"/>
<dbReference type="RefSeq" id="WP_192509940.1">
    <property type="nucleotide sequence ID" value="NZ_AQGV01000015.1"/>
</dbReference>
<keyword evidence="3" id="KW-0998">Cell outer membrane</keyword>
<dbReference type="Gene3D" id="2.40.170.20">
    <property type="entry name" value="TonB-dependent receptor, beta-barrel domain"/>
    <property type="match status" value="1"/>
</dbReference>
<comment type="caution">
    <text evidence="8">The sequence shown here is derived from an EMBL/GenBank/DDBJ whole genome shotgun (WGS) entry which is preliminary data.</text>
</comment>
<feature type="chain" id="PRO_5045597596" description="TonB-dependent receptor" evidence="5">
    <location>
        <begin position="23"/>
        <end position="866"/>
    </location>
</feature>
<feature type="signal peptide" evidence="5">
    <location>
        <begin position="1"/>
        <end position="22"/>
    </location>
</feature>
<protein>
    <recommendedName>
        <fullName evidence="10">TonB-dependent receptor</fullName>
    </recommendedName>
</protein>
<accession>A0ABR9EIU7</accession>
<evidence type="ECO:0000259" key="6">
    <source>
        <dbReference type="Pfam" id="PF00593"/>
    </source>
</evidence>
<dbReference type="InterPro" id="IPR010104">
    <property type="entry name" value="TonB_rcpt_bac"/>
</dbReference>
<dbReference type="SUPFAM" id="SSF56935">
    <property type="entry name" value="Porins"/>
    <property type="match status" value="1"/>
</dbReference>
<evidence type="ECO:0000313" key="8">
    <source>
        <dbReference type="EMBL" id="MBE0370916.1"/>
    </source>
</evidence>
<comment type="similarity">
    <text evidence="4">Belongs to the TonB-dependent receptor family.</text>
</comment>